<evidence type="ECO:0000313" key="1">
    <source>
        <dbReference type="EMBL" id="MBO8469891.1"/>
    </source>
</evidence>
<name>A0A9D9NDU5_9SPIO</name>
<protein>
    <submittedName>
        <fullName evidence="1">Uncharacterized protein</fullName>
    </submittedName>
</protein>
<proteinExistence type="predicted"/>
<organism evidence="1 2">
    <name type="scientific">Candidatus Ornithospirochaeta stercoravium</name>
    <dbReference type="NCBI Taxonomy" id="2840897"/>
    <lineage>
        <taxon>Bacteria</taxon>
        <taxon>Pseudomonadati</taxon>
        <taxon>Spirochaetota</taxon>
        <taxon>Spirochaetia</taxon>
        <taxon>Spirochaetales</taxon>
        <taxon>Spirochaetaceae</taxon>
        <taxon>Spirochaetaceae incertae sedis</taxon>
        <taxon>Candidatus Ornithospirochaeta</taxon>
    </lineage>
</organism>
<comment type="caution">
    <text evidence="1">The sequence shown here is derived from an EMBL/GenBank/DDBJ whole genome shotgun (WGS) entry which is preliminary data.</text>
</comment>
<evidence type="ECO:0000313" key="2">
    <source>
        <dbReference type="Proteomes" id="UP000810292"/>
    </source>
</evidence>
<dbReference type="AlphaFoldDB" id="A0A9D9NDU5"/>
<dbReference type="EMBL" id="JADIMF010000147">
    <property type="protein sequence ID" value="MBO8469891.1"/>
    <property type="molecule type" value="Genomic_DNA"/>
</dbReference>
<dbReference type="Proteomes" id="UP000810292">
    <property type="component" value="Unassembled WGS sequence"/>
</dbReference>
<accession>A0A9D9NDU5</accession>
<reference evidence="1" key="2">
    <citation type="journal article" date="2021" name="PeerJ">
        <title>Extensive microbial diversity within the chicken gut microbiome revealed by metagenomics and culture.</title>
        <authorList>
            <person name="Gilroy R."/>
            <person name="Ravi A."/>
            <person name="Getino M."/>
            <person name="Pursley I."/>
            <person name="Horton D.L."/>
            <person name="Alikhan N.F."/>
            <person name="Baker D."/>
            <person name="Gharbi K."/>
            <person name="Hall N."/>
            <person name="Watson M."/>
            <person name="Adriaenssens E.M."/>
            <person name="Foster-Nyarko E."/>
            <person name="Jarju S."/>
            <person name="Secka A."/>
            <person name="Antonio M."/>
            <person name="Oren A."/>
            <person name="Chaudhuri R.R."/>
            <person name="La Ragione R."/>
            <person name="Hildebrand F."/>
            <person name="Pallen M.J."/>
        </authorList>
    </citation>
    <scope>NUCLEOTIDE SEQUENCE</scope>
    <source>
        <strain evidence="1">14700</strain>
    </source>
</reference>
<reference evidence="1" key="1">
    <citation type="submission" date="2020-10" db="EMBL/GenBank/DDBJ databases">
        <authorList>
            <person name="Gilroy R."/>
        </authorList>
    </citation>
    <scope>NUCLEOTIDE SEQUENCE</scope>
    <source>
        <strain evidence="1">14700</strain>
    </source>
</reference>
<gene>
    <name evidence="1" type="ORF">IAA72_08925</name>
</gene>
<sequence length="176" mass="19976">MSEYYYFGASLPMLRMNQAPPISYDSFMKACSENLSRRDMADMRLAVLSGGEGDATLSVVRAFRRYASDLNKAINHERAKRLGFSGYEKGSDDKSISDRAREIVALSDPLKAEREVLSSYFDFLSSYESISPFSAESLMIYSLKLQIIEVSSSFSPEQGRSEFDKLYKSIEEDIFR</sequence>